<protein>
    <recommendedName>
        <fullName evidence="3">Transposase</fullName>
    </recommendedName>
</protein>
<sequence>MIFSNKEEFNESLLMAKDNTKNRKYATKDRRKSENKITSKEKFHIVMDIYTMSEAKLGRYCMKNGYYI</sequence>
<evidence type="ECO:0000313" key="1">
    <source>
        <dbReference type="EMBL" id="OSB19163.1"/>
    </source>
</evidence>
<dbReference type="RefSeq" id="WP_085333405.1">
    <property type="nucleotide sequence ID" value="NZ_MWJJ01000001.1"/>
</dbReference>
<dbReference type="Proteomes" id="UP000193911">
    <property type="component" value="Unassembled WGS sequence"/>
</dbReference>
<proteinExistence type="predicted"/>
<evidence type="ECO:0000313" key="2">
    <source>
        <dbReference type="Proteomes" id="UP000193911"/>
    </source>
</evidence>
<name>A0ABD6RX52_CLOSG</name>
<accession>A0ABD6RX52</accession>
<comment type="caution">
    <text evidence="1">The sequence shown here is derived from an EMBL/GenBank/DDBJ whole genome shotgun (WGS) entry which is preliminary data.</text>
</comment>
<reference evidence="1 2" key="1">
    <citation type="submission" date="2017-02" db="EMBL/GenBank/DDBJ databases">
        <title>Differentiating clades of botulinum-neurotoxin-producing Clostridia with a simple, multiplex PCR assay.</title>
        <authorList>
            <person name="Williamson C.H.D."/>
            <person name="Vazquez A."/>
            <person name="Hill K."/>
            <person name="Smith T.J."/>
            <person name="Nottingham R."/>
            <person name="Stone N.E."/>
            <person name="Sobek C.J."/>
            <person name="Cocking J.H."/>
            <person name="Fernandez R.A."/>
            <person name="Caballero P.A."/>
            <person name="Leiser O.P."/>
            <person name="Keim P."/>
            <person name="Sahl J.W."/>
        </authorList>
    </citation>
    <scope>NUCLEOTIDE SEQUENCE [LARGE SCALE GENOMIC DNA]</scope>
    <source>
        <strain evidence="1 2">CLS_DGF_0088_06</strain>
    </source>
</reference>
<evidence type="ECO:0008006" key="3">
    <source>
        <dbReference type="Google" id="ProtNLM"/>
    </source>
</evidence>
<gene>
    <name evidence="1" type="ORF">B2H94_08665</name>
</gene>
<dbReference type="AlphaFoldDB" id="A0ABD6RX52"/>
<dbReference type="EMBL" id="MWJJ01000001">
    <property type="protein sequence ID" value="OSB19163.1"/>
    <property type="molecule type" value="Genomic_DNA"/>
</dbReference>
<organism evidence="1 2">
    <name type="scientific">Clostridium sporogenes</name>
    <dbReference type="NCBI Taxonomy" id="1509"/>
    <lineage>
        <taxon>Bacteria</taxon>
        <taxon>Bacillati</taxon>
        <taxon>Bacillota</taxon>
        <taxon>Clostridia</taxon>
        <taxon>Eubacteriales</taxon>
        <taxon>Clostridiaceae</taxon>
        <taxon>Clostridium</taxon>
    </lineage>
</organism>